<dbReference type="Proteomes" id="UP001281614">
    <property type="component" value="Unassembled WGS sequence"/>
</dbReference>
<comment type="caution">
    <text evidence="1">The sequence shown here is derived from an EMBL/GenBank/DDBJ whole genome shotgun (WGS) entry which is preliminary data.</text>
</comment>
<reference evidence="1" key="1">
    <citation type="submission" date="2023-02" db="EMBL/GenBank/DDBJ databases">
        <title>Colletotrichum kahawae CIFC_Que2 genome sequencing and assembly.</title>
        <authorList>
            <person name="Baroncelli R."/>
        </authorList>
    </citation>
    <scope>NUCLEOTIDE SEQUENCE</scope>
    <source>
        <strain evidence="1">CIFC_Que2</strain>
    </source>
</reference>
<gene>
    <name evidence="1" type="ORF">CKAH01_14744</name>
</gene>
<dbReference type="EMBL" id="VYYT01000096">
    <property type="protein sequence ID" value="KAK2770401.1"/>
    <property type="molecule type" value="Genomic_DNA"/>
</dbReference>
<evidence type="ECO:0000313" key="1">
    <source>
        <dbReference type="EMBL" id="KAK2770401.1"/>
    </source>
</evidence>
<proteinExistence type="predicted"/>
<keyword evidence="2" id="KW-1185">Reference proteome</keyword>
<protein>
    <submittedName>
        <fullName evidence="1">Uncharacterized protein</fullName>
    </submittedName>
</protein>
<evidence type="ECO:0000313" key="2">
    <source>
        <dbReference type="Proteomes" id="UP001281614"/>
    </source>
</evidence>
<name>A0AAE0D9R1_COLKA</name>
<accession>A0AAE0D9R1</accession>
<dbReference type="AlphaFoldDB" id="A0AAE0D9R1"/>
<sequence length="247" mass="27155">MPPVIPRFDSQINDKSLIVAIISSDASVCPVNFAELDYHRITPAEPYVFVLKGDGPSHLSSVDWLTMSIVFDDPLDLRDAHVEAQQRLLIANRLYRPGVFLIPAYNLQFAAVVSHYFADFGFPSHVKICIWWSADDGDANFRAHLGEVFRDGKTALHAILTTSSDCNLEQHCRGLDPKDPETANILFLATPRAVAECATLGSLLSDRAGAIVDQEDEGRLAVSGGDGESDAHSLARRQWEDGLDFGF</sequence>
<organism evidence="1 2">
    <name type="scientific">Colletotrichum kahawae</name>
    <name type="common">Coffee berry disease fungus</name>
    <dbReference type="NCBI Taxonomy" id="34407"/>
    <lineage>
        <taxon>Eukaryota</taxon>
        <taxon>Fungi</taxon>
        <taxon>Dikarya</taxon>
        <taxon>Ascomycota</taxon>
        <taxon>Pezizomycotina</taxon>
        <taxon>Sordariomycetes</taxon>
        <taxon>Hypocreomycetidae</taxon>
        <taxon>Glomerellales</taxon>
        <taxon>Glomerellaceae</taxon>
        <taxon>Colletotrichum</taxon>
        <taxon>Colletotrichum gloeosporioides species complex</taxon>
    </lineage>
</organism>